<dbReference type="AlphaFoldDB" id="A0A367GMW9"/>
<evidence type="ECO:0000313" key="2">
    <source>
        <dbReference type="EMBL" id="RCH54375.1"/>
    </source>
</evidence>
<keyword evidence="1" id="KW-0472">Membrane</keyword>
<feature type="transmembrane region" description="Helical" evidence="1">
    <location>
        <begin position="40"/>
        <end position="60"/>
    </location>
</feature>
<sequence length="92" mass="10547">MKWLTDWEKLIKKQSPERIVRGFSYAIECYLQQSAFVQVFLAHFCPLGQLLQVACFAFAFLTGTLVFAIREVAANAIASILNMIFFILSFFN</sequence>
<organism evidence="2 3">
    <name type="scientific">Mucilaginibacter hurinus</name>
    <dbReference type="NCBI Taxonomy" id="2201324"/>
    <lineage>
        <taxon>Bacteria</taxon>
        <taxon>Pseudomonadati</taxon>
        <taxon>Bacteroidota</taxon>
        <taxon>Sphingobacteriia</taxon>
        <taxon>Sphingobacteriales</taxon>
        <taxon>Sphingobacteriaceae</taxon>
        <taxon>Mucilaginibacter</taxon>
    </lineage>
</organism>
<keyword evidence="3" id="KW-1185">Reference proteome</keyword>
<keyword evidence="1" id="KW-0812">Transmembrane</keyword>
<name>A0A367GMW9_9SPHI</name>
<dbReference type="EMBL" id="QGDC01000007">
    <property type="protein sequence ID" value="RCH54375.1"/>
    <property type="molecule type" value="Genomic_DNA"/>
</dbReference>
<comment type="caution">
    <text evidence="2">The sequence shown here is derived from an EMBL/GenBank/DDBJ whole genome shotgun (WGS) entry which is preliminary data.</text>
</comment>
<dbReference type="Proteomes" id="UP000253209">
    <property type="component" value="Unassembled WGS sequence"/>
</dbReference>
<proteinExistence type="predicted"/>
<dbReference type="RefSeq" id="WP_114005886.1">
    <property type="nucleotide sequence ID" value="NZ_QGDC01000007.1"/>
</dbReference>
<keyword evidence="1" id="KW-1133">Transmembrane helix</keyword>
<accession>A0A367GMW9</accession>
<reference evidence="2 3" key="1">
    <citation type="submission" date="2018-05" db="EMBL/GenBank/DDBJ databases">
        <title>Mucilaginibacter hurinus sp. nov., isolated from briquette warehouse soil.</title>
        <authorList>
            <person name="Choi L."/>
        </authorList>
    </citation>
    <scope>NUCLEOTIDE SEQUENCE [LARGE SCALE GENOMIC DNA]</scope>
    <source>
        <strain evidence="2 3">ZR32</strain>
    </source>
</reference>
<feature type="transmembrane region" description="Helical" evidence="1">
    <location>
        <begin position="72"/>
        <end position="91"/>
    </location>
</feature>
<gene>
    <name evidence="2" type="ORF">DJ568_13905</name>
</gene>
<protein>
    <submittedName>
        <fullName evidence="2">Uncharacterized protein</fullName>
    </submittedName>
</protein>
<evidence type="ECO:0000313" key="3">
    <source>
        <dbReference type="Proteomes" id="UP000253209"/>
    </source>
</evidence>
<evidence type="ECO:0000256" key="1">
    <source>
        <dbReference type="SAM" id="Phobius"/>
    </source>
</evidence>